<evidence type="ECO:0000256" key="6">
    <source>
        <dbReference type="ARBA" id="ARBA00049117"/>
    </source>
</evidence>
<reference evidence="10" key="1">
    <citation type="submission" date="2018-08" db="EMBL/GenBank/DDBJ databases">
        <authorList>
            <person name="Im W.T."/>
        </authorList>
    </citation>
    <scope>NUCLEOTIDE SEQUENCE [LARGE SCALE GENOMIC DNA]</scope>
    <source>
        <strain evidence="10">LA-28</strain>
    </source>
</reference>
<feature type="compositionally biased region" description="Basic residues" evidence="7">
    <location>
        <begin position="241"/>
        <end position="253"/>
    </location>
</feature>
<dbReference type="SUPFAM" id="SSF90002">
    <property type="entry name" value="Hypothetical protein YjiA, C-terminal domain"/>
    <property type="match status" value="1"/>
</dbReference>
<evidence type="ECO:0000256" key="4">
    <source>
        <dbReference type="ARBA" id="ARBA00034320"/>
    </source>
</evidence>
<dbReference type="AlphaFoldDB" id="A0A371XCS5"/>
<dbReference type="Gene3D" id="3.30.1220.10">
    <property type="entry name" value="CobW-like, C-terminal domain"/>
    <property type="match status" value="1"/>
</dbReference>
<comment type="function">
    <text evidence="5">Zinc chaperone that directly transfers zinc cofactor to target proteins, thereby activating them. Zinc is transferred from the CXCC motif in the GTPase domain to the zinc binding site in target proteins in a process requiring GTP hydrolysis.</text>
</comment>
<gene>
    <name evidence="9" type="ORF">DY251_13940</name>
</gene>
<evidence type="ECO:0000256" key="5">
    <source>
        <dbReference type="ARBA" id="ARBA00045658"/>
    </source>
</evidence>
<feature type="region of interest" description="Disordered" evidence="7">
    <location>
        <begin position="241"/>
        <end position="264"/>
    </location>
</feature>
<dbReference type="InterPro" id="IPR003495">
    <property type="entry name" value="CobW/HypB/UreG_nucleotide-bd"/>
</dbReference>
<dbReference type="Proteomes" id="UP000262379">
    <property type="component" value="Unassembled WGS sequence"/>
</dbReference>
<dbReference type="Pfam" id="PF07683">
    <property type="entry name" value="CobW_C"/>
    <property type="match status" value="1"/>
</dbReference>
<dbReference type="InterPro" id="IPR011629">
    <property type="entry name" value="CobW-like_C"/>
</dbReference>
<proteinExistence type="inferred from homology"/>
<keyword evidence="2" id="KW-0378">Hydrolase</keyword>
<dbReference type="EMBL" id="QURN01000010">
    <property type="protein sequence ID" value="RFC67021.1"/>
    <property type="molecule type" value="Genomic_DNA"/>
</dbReference>
<evidence type="ECO:0000313" key="10">
    <source>
        <dbReference type="Proteomes" id="UP000262379"/>
    </source>
</evidence>
<dbReference type="CDD" id="cd03112">
    <property type="entry name" value="CobW-like"/>
    <property type="match status" value="1"/>
</dbReference>
<evidence type="ECO:0000256" key="1">
    <source>
        <dbReference type="ARBA" id="ARBA00022741"/>
    </source>
</evidence>
<dbReference type="PANTHER" id="PTHR13748">
    <property type="entry name" value="COBW-RELATED"/>
    <property type="match status" value="1"/>
</dbReference>
<name>A0A371XCS5_9HYPH</name>
<comment type="caution">
    <text evidence="9">The sequence shown here is derived from an EMBL/GenBank/DDBJ whole genome shotgun (WGS) entry which is preliminary data.</text>
</comment>
<dbReference type="SUPFAM" id="SSF52540">
    <property type="entry name" value="P-loop containing nucleoside triphosphate hydrolases"/>
    <property type="match status" value="1"/>
</dbReference>
<accession>A0A371XCS5</accession>
<sequence length="365" mass="41010">MTMSDAQTLSPAQIPVTVLTGYLGSGKTTLLNRILSETHGKRYAVIVNEFGEIGIDNDLIVESDEEIYEMNNGCVCCTVRGDLIRTVEGLMRRPGRFDAILVETTGLADPAPVAQTFFMDDDVRAKTKLDAVVALVDAKHLPLRLKDSQEAEDQIAFADVILLNKTDLVSREELRDIEGTLRAINPTAQIYRTERASIGLDKVLDRGAFDLKRVLDNDPHFLDADDHDHDHVCGPDCDHDHHHHDHDHHHHHGHDHDHHHGTASPIHDVTVQSVSLRAGEMDPKKFFPWIEKVTQNEGPNILRLKGIIAFKDDPDRYVVQGVHMIMEGDHQRAWKDDEKRESRLVFIGRKLNADALKSAFEASQA</sequence>
<comment type="catalytic activity">
    <reaction evidence="6">
        <text>GTP + H2O = GDP + phosphate + H(+)</text>
        <dbReference type="Rhea" id="RHEA:19669"/>
        <dbReference type="ChEBI" id="CHEBI:15377"/>
        <dbReference type="ChEBI" id="CHEBI:15378"/>
        <dbReference type="ChEBI" id="CHEBI:37565"/>
        <dbReference type="ChEBI" id="CHEBI:43474"/>
        <dbReference type="ChEBI" id="CHEBI:58189"/>
    </reaction>
    <physiologicalReaction direction="left-to-right" evidence="6">
        <dbReference type="Rhea" id="RHEA:19670"/>
    </physiologicalReaction>
</comment>
<evidence type="ECO:0000256" key="2">
    <source>
        <dbReference type="ARBA" id="ARBA00022801"/>
    </source>
</evidence>
<evidence type="ECO:0000259" key="8">
    <source>
        <dbReference type="SMART" id="SM00833"/>
    </source>
</evidence>
<protein>
    <submittedName>
        <fullName evidence="9">GTP-binding protein</fullName>
    </submittedName>
</protein>
<keyword evidence="1" id="KW-0547">Nucleotide-binding</keyword>
<organism evidence="9 10">
    <name type="scientific">Mesorhizobium denitrificans</name>
    <dbReference type="NCBI Taxonomy" id="2294114"/>
    <lineage>
        <taxon>Bacteria</taxon>
        <taxon>Pseudomonadati</taxon>
        <taxon>Pseudomonadota</taxon>
        <taxon>Alphaproteobacteria</taxon>
        <taxon>Hyphomicrobiales</taxon>
        <taxon>Phyllobacteriaceae</taxon>
        <taxon>Mesorhizobium</taxon>
    </lineage>
</organism>
<dbReference type="InterPro" id="IPR027417">
    <property type="entry name" value="P-loop_NTPase"/>
</dbReference>
<keyword evidence="10" id="KW-1185">Reference proteome</keyword>
<dbReference type="Pfam" id="PF02492">
    <property type="entry name" value="cobW"/>
    <property type="match status" value="1"/>
</dbReference>
<feature type="domain" description="CobW C-terminal" evidence="8">
    <location>
        <begin position="271"/>
        <end position="364"/>
    </location>
</feature>
<keyword evidence="3" id="KW-0143">Chaperone</keyword>
<evidence type="ECO:0000256" key="3">
    <source>
        <dbReference type="ARBA" id="ARBA00023186"/>
    </source>
</evidence>
<dbReference type="InterPro" id="IPR036627">
    <property type="entry name" value="CobW-likC_sf"/>
</dbReference>
<evidence type="ECO:0000313" key="9">
    <source>
        <dbReference type="EMBL" id="RFC67021.1"/>
    </source>
</evidence>
<comment type="similarity">
    <text evidence="4">Belongs to the SIMIBI class G3E GTPase family. ZNG1 subfamily.</text>
</comment>
<dbReference type="GO" id="GO:0016787">
    <property type="term" value="F:hydrolase activity"/>
    <property type="evidence" value="ECO:0007669"/>
    <property type="project" value="UniProtKB-KW"/>
</dbReference>
<dbReference type="Gene3D" id="3.40.50.300">
    <property type="entry name" value="P-loop containing nucleotide triphosphate hydrolases"/>
    <property type="match status" value="1"/>
</dbReference>
<dbReference type="SMART" id="SM00833">
    <property type="entry name" value="CobW_C"/>
    <property type="match status" value="1"/>
</dbReference>
<dbReference type="PANTHER" id="PTHR13748:SF59">
    <property type="entry name" value="COBW C-TERMINAL DOMAIN-CONTAINING PROTEIN"/>
    <property type="match status" value="1"/>
</dbReference>
<evidence type="ECO:0000256" key="7">
    <source>
        <dbReference type="SAM" id="MobiDB-lite"/>
    </source>
</evidence>
<dbReference type="InterPro" id="IPR051316">
    <property type="entry name" value="Zinc-reg_GTPase_activator"/>
</dbReference>
<dbReference type="GO" id="GO:0000166">
    <property type="term" value="F:nucleotide binding"/>
    <property type="evidence" value="ECO:0007669"/>
    <property type="project" value="UniProtKB-KW"/>
</dbReference>